<dbReference type="KEGG" id="rlc:K227x_00250"/>
<feature type="region of interest" description="Disordered" evidence="1">
    <location>
        <begin position="67"/>
        <end position="99"/>
    </location>
</feature>
<evidence type="ECO:0000256" key="1">
    <source>
        <dbReference type="SAM" id="MobiDB-lite"/>
    </source>
</evidence>
<dbReference type="Proteomes" id="UP000318538">
    <property type="component" value="Chromosome"/>
</dbReference>
<proteinExistence type="predicted"/>
<keyword evidence="2" id="KW-0812">Transmembrane</keyword>
<dbReference type="EMBL" id="CP036525">
    <property type="protein sequence ID" value="QDT01658.1"/>
    <property type="molecule type" value="Genomic_DNA"/>
</dbReference>
<evidence type="ECO:0000313" key="5">
    <source>
        <dbReference type="Proteomes" id="UP000318538"/>
    </source>
</evidence>
<dbReference type="AlphaFoldDB" id="A0A517N3T9"/>
<name>A0A517N3T9_9BACT</name>
<feature type="compositionally biased region" description="Polar residues" evidence="1">
    <location>
        <begin position="77"/>
        <end position="88"/>
    </location>
</feature>
<dbReference type="Gene3D" id="3.40.50.410">
    <property type="entry name" value="von Willebrand factor, type A domain"/>
    <property type="match status" value="1"/>
</dbReference>
<dbReference type="InterPro" id="IPR036465">
    <property type="entry name" value="vWFA_dom_sf"/>
</dbReference>
<reference evidence="4 5" key="1">
    <citation type="submission" date="2019-02" db="EMBL/GenBank/DDBJ databases">
        <title>Deep-cultivation of Planctomycetes and their phenomic and genomic characterization uncovers novel biology.</title>
        <authorList>
            <person name="Wiegand S."/>
            <person name="Jogler M."/>
            <person name="Boedeker C."/>
            <person name="Pinto D."/>
            <person name="Vollmers J."/>
            <person name="Rivas-Marin E."/>
            <person name="Kohn T."/>
            <person name="Peeters S.H."/>
            <person name="Heuer A."/>
            <person name="Rast P."/>
            <person name="Oberbeckmann S."/>
            <person name="Bunk B."/>
            <person name="Jeske O."/>
            <person name="Meyerdierks A."/>
            <person name="Storesund J.E."/>
            <person name="Kallscheuer N."/>
            <person name="Luecker S."/>
            <person name="Lage O.M."/>
            <person name="Pohl T."/>
            <person name="Merkel B.J."/>
            <person name="Hornburger P."/>
            <person name="Mueller R.-W."/>
            <person name="Bruemmer F."/>
            <person name="Labrenz M."/>
            <person name="Spormann A.M."/>
            <person name="Op den Camp H."/>
            <person name="Overmann J."/>
            <person name="Amann R."/>
            <person name="Jetten M.S.M."/>
            <person name="Mascher T."/>
            <person name="Medema M.H."/>
            <person name="Devos D.P."/>
            <person name="Kaster A.-K."/>
            <person name="Ovreas L."/>
            <person name="Rohde M."/>
            <person name="Galperin M.Y."/>
            <person name="Jogler C."/>
        </authorList>
    </citation>
    <scope>NUCLEOTIDE SEQUENCE [LARGE SCALE GENOMIC DNA]</scope>
    <source>
        <strain evidence="4 5">K22_7</strain>
    </source>
</reference>
<dbReference type="SUPFAM" id="SSF53300">
    <property type="entry name" value="vWA-like"/>
    <property type="match status" value="1"/>
</dbReference>
<dbReference type="InterPro" id="IPR002035">
    <property type="entry name" value="VWF_A"/>
</dbReference>
<protein>
    <recommendedName>
        <fullName evidence="3">VWFA domain-containing protein</fullName>
    </recommendedName>
</protein>
<organism evidence="4 5">
    <name type="scientific">Rubripirellula lacrimiformis</name>
    <dbReference type="NCBI Taxonomy" id="1930273"/>
    <lineage>
        <taxon>Bacteria</taxon>
        <taxon>Pseudomonadati</taxon>
        <taxon>Planctomycetota</taxon>
        <taxon>Planctomycetia</taxon>
        <taxon>Pirellulales</taxon>
        <taxon>Pirellulaceae</taxon>
        <taxon>Rubripirellula</taxon>
    </lineage>
</organism>
<accession>A0A517N3T9</accession>
<evidence type="ECO:0000259" key="3">
    <source>
        <dbReference type="SMART" id="SM00327"/>
    </source>
</evidence>
<feature type="region of interest" description="Disordered" evidence="1">
    <location>
        <begin position="116"/>
        <end position="146"/>
    </location>
</feature>
<keyword evidence="2" id="KW-1133">Transmembrane helix</keyword>
<feature type="domain" description="VWFA" evidence="3">
    <location>
        <begin position="161"/>
        <end position="336"/>
    </location>
</feature>
<feature type="transmembrane region" description="Helical" evidence="2">
    <location>
        <begin position="20"/>
        <end position="39"/>
    </location>
</feature>
<gene>
    <name evidence="4" type="ORF">K227x_00250</name>
</gene>
<keyword evidence="5" id="KW-1185">Reference proteome</keyword>
<evidence type="ECO:0000256" key="2">
    <source>
        <dbReference type="SAM" id="Phobius"/>
    </source>
</evidence>
<keyword evidence="2" id="KW-0472">Membrane</keyword>
<evidence type="ECO:0000313" key="4">
    <source>
        <dbReference type="EMBL" id="QDT01658.1"/>
    </source>
</evidence>
<dbReference type="SMART" id="SM00327">
    <property type="entry name" value="VWA"/>
    <property type="match status" value="1"/>
</dbReference>
<dbReference type="RefSeq" id="WP_246146393.1">
    <property type="nucleotide sequence ID" value="NZ_CP036525.1"/>
</dbReference>
<sequence precursor="true">MNDAAPAPIDLEPAAKAWPALLMSLVFHIVLLTGIGLIWTRKPGGSGETEDRRVGIALVHRMPDRDFYREAEPPVSETETPSDQQSSVAAAAAAPPADLSPPIDLDGILKSMQSTPMPHSATGLAGETQLDGDAFGDGRGRSTAGDAGQATTMVFGVSGSGSRFVYVFDRSDSMNGFGGKPLRAAKNELIRSLQTLTDKQRFQLIFYNEKPTPFRIAGMPIQMMAGDGPNLTLAQQYIRSVTAFGGTEHETAIKMALRLSPDVIFFLTDARIPRLSESELRQIQSRAQQAGTTIHAIEFGGDAVAPSDSFLRDLAAMNGGQYQYVDIRRLQTATPP</sequence>